<sequence length="367" mass="40391">MVLLTIGINASEPSETVQLRAEKFNRHTFWCGQSGSGKTYALGVVLEQLLLHTELPLLVLDPNADFTHLNRARPGANHGEATAMSTIPMRILHTTNPDGDQVRTRFIDLSVAAKAAVLRLDPLADAEEYNVLLHTDIAPQDFNEPDYVASLRASGEPGEMQLANRIENLQILEWDLWSRGGESITDIIDTRPRATVLDLGGFTHPAEPKVAALGMLEHLWSTRTQRKPLLIVIDEAHNLCSPNPVTPVERALTEQLIQIAAEGRKFGLWLFLSTQRPTKIHPNVISQCDNLGLMRLNSPRDLAEIGEVFGFVPAEMLDDVTHFAQGQNLFAGGFIKDPTIAQMRDRVSFEGGGDVKVPFAKDTVSGS</sequence>
<dbReference type="InterPro" id="IPR008571">
    <property type="entry name" value="HerA-like"/>
</dbReference>
<evidence type="ECO:0000313" key="3">
    <source>
        <dbReference type="Proteomes" id="UP000523000"/>
    </source>
</evidence>
<dbReference type="Pfam" id="PF01935">
    <property type="entry name" value="DUF87"/>
    <property type="match status" value="1"/>
</dbReference>
<evidence type="ECO:0000313" key="2">
    <source>
        <dbReference type="EMBL" id="MBB2996792.1"/>
    </source>
</evidence>
<dbReference type="AlphaFoldDB" id="A0A839QU40"/>
<protein>
    <recommendedName>
        <fullName evidence="1">Helicase HerA central domain-containing protein</fullName>
    </recommendedName>
</protein>
<accession>A0A839QU40</accession>
<dbReference type="PANTHER" id="PTHR42957:SF1">
    <property type="entry name" value="HELICASE MJ1565-RELATED"/>
    <property type="match status" value="1"/>
</dbReference>
<comment type="caution">
    <text evidence="2">The sequence shown here is derived from an EMBL/GenBank/DDBJ whole genome shotgun (WGS) entry which is preliminary data.</text>
</comment>
<dbReference type="EMBL" id="JACHVS010000002">
    <property type="protein sequence ID" value="MBB2996792.1"/>
    <property type="molecule type" value="Genomic_DNA"/>
</dbReference>
<feature type="domain" description="Helicase HerA central" evidence="1">
    <location>
        <begin position="14"/>
        <end position="123"/>
    </location>
</feature>
<gene>
    <name evidence="2" type="ORF">E9229_003039</name>
</gene>
<reference evidence="2 3" key="1">
    <citation type="submission" date="2020-08" db="EMBL/GenBank/DDBJ databases">
        <title>Sequencing the genomes of 1000 actinobacteria strains.</title>
        <authorList>
            <person name="Klenk H.-P."/>
        </authorList>
    </citation>
    <scope>NUCLEOTIDE SEQUENCE [LARGE SCALE GENOMIC DNA]</scope>
    <source>
        <strain evidence="2 3">DSM 22826</strain>
    </source>
</reference>
<keyword evidence="3" id="KW-1185">Reference proteome</keyword>
<dbReference type="InterPro" id="IPR002789">
    <property type="entry name" value="HerA_central"/>
</dbReference>
<dbReference type="PANTHER" id="PTHR42957">
    <property type="entry name" value="HELICASE MJ1565-RELATED"/>
    <property type="match status" value="1"/>
</dbReference>
<dbReference type="Gene3D" id="3.40.50.300">
    <property type="entry name" value="P-loop containing nucleotide triphosphate hydrolases"/>
    <property type="match status" value="2"/>
</dbReference>
<dbReference type="RefSeq" id="WP_183512359.1">
    <property type="nucleotide sequence ID" value="NZ_BAABGK010000111.1"/>
</dbReference>
<evidence type="ECO:0000259" key="1">
    <source>
        <dbReference type="Pfam" id="PF01935"/>
    </source>
</evidence>
<name>A0A839QU40_9MICC</name>
<dbReference type="SUPFAM" id="SSF52540">
    <property type="entry name" value="P-loop containing nucleoside triphosphate hydrolases"/>
    <property type="match status" value="1"/>
</dbReference>
<organism evidence="2 3">
    <name type="scientific">Paeniglutamicibacter cryotolerans</name>
    <dbReference type="NCBI Taxonomy" id="670079"/>
    <lineage>
        <taxon>Bacteria</taxon>
        <taxon>Bacillati</taxon>
        <taxon>Actinomycetota</taxon>
        <taxon>Actinomycetes</taxon>
        <taxon>Micrococcales</taxon>
        <taxon>Micrococcaceae</taxon>
        <taxon>Paeniglutamicibacter</taxon>
    </lineage>
</organism>
<dbReference type="Proteomes" id="UP000523000">
    <property type="component" value="Unassembled WGS sequence"/>
</dbReference>
<dbReference type="InterPro" id="IPR027417">
    <property type="entry name" value="P-loop_NTPase"/>
</dbReference>
<proteinExistence type="predicted"/>